<comment type="similarity">
    <text evidence="1 5">Belongs to the transferase hexapeptide repeat family.</text>
</comment>
<evidence type="ECO:0000256" key="3">
    <source>
        <dbReference type="ARBA" id="ARBA00022737"/>
    </source>
</evidence>
<keyword evidence="3" id="KW-0677">Repeat</keyword>
<name>A0A1R4B4G1_9VIBR</name>
<sequence>MSEREKMLAGELYDASDEELVALRLQARLMTEKLNLTSIQFSEQRQDLITSLFGATGSTLHVESPFHCDYGRHIHVGDNFYANFGCVILDVALVTIGDDCLIGPQVGIYTATHPVEPIARKQGREFAQPITIGDNCWIGGHAVINPGVTLGNNVVVASGAVVTRSFGHNVVIGGNPAQVIKQVPLSS</sequence>
<dbReference type="InterPro" id="IPR024688">
    <property type="entry name" value="Mac_dom"/>
</dbReference>
<reference evidence="7 8" key="1">
    <citation type="submission" date="2017-02" db="EMBL/GenBank/DDBJ databases">
        <authorList>
            <person name="Peterson S.W."/>
        </authorList>
    </citation>
    <scope>NUCLEOTIDE SEQUENCE [LARGE SCALE GENOMIC DNA]</scope>
    <source>
        <strain evidence="7 8">CECT 9027</strain>
    </source>
</reference>
<dbReference type="PANTHER" id="PTHR43017">
    <property type="entry name" value="GALACTOSIDE O-ACETYLTRANSFERASE"/>
    <property type="match status" value="1"/>
</dbReference>
<keyword evidence="8" id="KW-1185">Reference proteome</keyword>
<dbReference type="Proteomes" id="UP000189475">
    <property type="component" value="Unassembled WGS sequence"/>
</dbReference>
<dbReference type="SMART" id="SM01266">
    <property type="entry name" value="Mac"/>
    <property type="match status" value="1"/>
</dbReference>
<dbReference type="EMBL" id="FUFT01000005">
    <property type="protein sequence ID" value="SJL83796.1"/>
    <property type="molecule type" value="Genomic_DNA"/>
</dbReference>
<dbReference type="EC" id="2.3.1.-" evidence="5"/>
<evidence type="ECO:0000256" key="2">
    <source>
        <dbReference type="ARBA" id="ARBA00022679"/>
    </source>
</evidence>
<feature type="domain" description="Maltose/galactoside acetyltransferase" evidence="6">
    <location>
        <begin position="4"/>
        <end position="58"/>
    </location>
</feature>
<evidence type="ECO:0000259" key="6">
    <source>
        <dbReference type="SMART" id="SM01266"/>
    </source>
</evidence>
<dbReference type="SUPFAM" id="SSF51161">
    <property type="entry name" value="Trimeric LpxA-like enzymes"/>
    <property type="match status" value="1"/>
</dbReference>
<evidence type="ECO:0000313" key="7">
    <source>
        <dbReference type="EMBL" id="SJL83796.1"/>
    </source>
</evidence>
<dbReference type="RefSeq" id="WP_077314211.1">
    <property type="nucleotide sequence ID" value="NZ_AP024888.1"/>
</dbReference>
<dbReference type="Pfam" id="PF14602">
    <property type="entry name" value="Hexapep_2"/>
    <property type="match status" value="2"/>
</dbReference>
<gene>
    <name evidence="7" type="primary">maa_2</name>
    <name evidence="7" type="ORF">VPAL9027_01775</name>
</gene>
<evidence type="ECO:0000256" key="1">
    <source>
        <dbReference type="ARBA" id="ARBA00007274"/>
    </source>
</evidence>
<dbReference type="Gene3D" id="2.160.10.10">
    <property type="entry name" value="Hexapeptide repeat proteins"/>
    <property type="match status" value="1"/>
</dbReference>
<proteinExistence type="inferred from homology"/>
<dbReference type="STRING" id="1918946.VPAL9027_01775"/>
<keyword evidence="2 5" id="KW-0808">Transferase</keyword>
<accession>A0A1R4B4G1</accession>
<protein>
    <recommendedName>
        <fullName evidence="5">Acetyltransferase</fullName>
        <ecNumber evidence="5">2.3.1.-</ecNumber>
    </recommendedName>
</protein>
<evidence type="ECO:0000313" key="8">
    <source>
        <dbReference type="Proteomes" id="UP000189475"/>
    </source>
</evidence>
<keyword evidence="4 5" id="KW-0012">Acyltransferase</keyword>
<dbReference type="AlphaFoldDB" id="A0A1R4B4G1"/>
<evidence type="ECO:0000256" key="5">
    <source>
        <dbReference type="RuleBase" id="RU367021"/>
    </source>
</evidence>
<evidence type="ECO:0000256" key="4">
    <source>
        <dbReference type="ARBA" id="ARBA00023315"/>
    </source>
</evidence>
<dbReference type="PANTHER" id="PTHR43017:SF1">
    <property type="entry name" value="ACETYLTRANSFERASE YJL218W-RELATED"/>
    <property type="match status" value="1"/>
</dbReference>
<dbReference type="FunFam" id="2.160.10.10:FF:000008">
    <property type="entry name" value="Maltose O-acetyltransferase"/>
    <property type="match status" value="1"/>
</dbReference>
<dbReference type="InterPro" id="IPR011004">
    <property type="entry name" value="Trimer_LpxA-like_sf"/>
</dbReference>
<organism evidence="7 8">
    <name type="scientific">Vibrio palustris</name>
    <dbReference type="NCBI Taxonomy" id="1918946"/>
    <lineage>
        <taxon>Bacteria</taxon>
        <taxon>Pseudomonadati</taxon>
        <taxon>Pseudomonadota</taxon>
        <taxon>Gammaproteobacteria</taxon>
        <taxon>Vibrionales</taxon>
        <taxon>Vibrionaceae</taxon>
        <taxon>Vibrio</taxon>
    </lineage>
</organism>
<dbReference type="InterPro" id="IPR039369">
    <property type="entry name" value="LacA-like"/>
</dbReference>
<dbReference type="Pfam" id="PF12464">
    <property type="entry name" value="Mac"/>
    <property type="match status" value="1"/>
</dbReference>
<dbReference type="GO" id="GO:0008870">
    <property type="term" value="F:galactoside O-acetyltransferase activity"/>
    <property type="evidence" value="ECO:0007669"/>
    <property type="project" value="TreeGrafter"/>
</dbReference>
<dbReference type="CDD" id="cd03357">
    <property type="entry name" value="LbH_MAT_GAT"/>
    <property type="match status" value="1"/>
</dbReference>
<dbReference type="OrthoDB" id="9815592at2"/>
<dbReference type="InterPro" id="IPR001451">
    <property type="entry name" value="Hexapep"/>
</dbReference>